<protein>
    <submittedName>
        <fullName evidence="1">Uncharacterized protein</fullName>
    </submittedName>
</protein>
<sequence>MGPDERRATAARGYMAPIERGVELVHRVIAQLKKRPSSHTAVGASQAALDALESRLMVELPPTLRAFLEFDFTLDSLGPRFKGRHRFGQDPSAPRPKLTSVRKLAEAKTDLGWTESRLRAKVVRLPNLPGQPWNALYLGEARRDGELVILGLDNEDTNVRVFPRYTAFDLYLAEQCGLIKLREAQRLEDLESHVALNPELGTAEEDDEGDTEY</sequence>
<dbReference type="HOGENOM" id="CLU_1293616_0_0_7"/>
<keyword evidence="2" id="KW-1185">Reference proteome</keyword>
<name>A9GBV1_SORC5</name>
<evidence type="ECO:0000313" key="1">
    <source>
        <dbReference type="EMBL" id="CAN96094.1"/>
    </source>
</evidence>
<gene>
    <name evidence="1" type="ordered locus">sce5930</name>
</gene>
<dbReference type="EMBL" id="AM746676">
    <property type="protein sequence ID" value="CAN96094.1"/>
    <property type="molecule type" value="Genomic_DNA"/>
</dbReference>
<dbReference type="AlphaFoldDB" id="A9GBV1"/>
<accession>A9GBV1</accession>
<dbReference type="KEGG" id="scl:sce5930"/>
<dbReference type="BioCyc" id="SCEL448385:SCE_RS30485-MONOMER"/>
<proteinExistence type="predicted"/>
<dbReference type="Proteomes" id="UP000002139">
    <property type="component" value="Chromosome"/>
</dbReference>
<reference evidence="1 2" key="1">
    <citation type="journal article" date="2007" name="Nat. Biotechnol.">
        <title>Complete genome sequence of the myxobacterium Sorangium cellulosum.</title>
        <authorList>
            <person name="Schneiker S."/>
            <person name="Perlova O."/>
            <person name="Kaiser O."/>
            <person name="Gerth K."/>
            <person name="Alici A."/>
            <person name="Altmeyer M.O."/>
            <person name="Bartels D."/>
            <person name="Bekel T."/>
            <person name="Beyer S."/>
            <person name="Bode E."/>
            <person name="Bode H.B."/>
            <person name="Bolten C.J."/>
            <person name="Choudhuri J.V."/>
            <person name="Doss S."/>
            <person name="Elnakady Y.A."/>
            <person name="Frank B."/>
            <person name="Gaigalat L."/>
            <person name="Goesmann A."/>
            <person name="Groeger C."/>
            <person name="Gross F."/>
            <person name="Jelsbak L."/>
            <person name="Jelsbak L."/>
            <person name="Kalinowski J."/>
            <person name="Kegler C."/>
            <person name="Knauber T."/>
            <person name="Konietzny S."/>
            <person name="Kopp M."/>
            <person name="Krause L."/>
            <person name="Krug D."/>
            <person name="Linke B."/>
            <person name="Mahmud T."/>
            <person name="Martinez-Arias R."/>
            <person name="McHardy A.C."/>
            <person name="Merai M."/>
            <person name="Meyer F."/>
            <person name="Mormann S."/>
            <person name="Munoz-Dorado J."/>
            <person name="Perez J."/>
            <person name="Pradella S."/>
            <person name="Rachid S."/>
            <person name="Raddatz G."/>
            <person name="Rosenau F."/>
            <person name="Rueckert C."/>
            <person name="Sasse F."/>
            <person name="Scharfe M."/>
            <person name="Schuster S.C."/>
            <person name="Suen G."/>
            <person name="Treuner-Lange A."/>
            <person name="Velicer G.J."/>
            <person name="Vorholter F.-J."/>
            <person name="Weissman K.J."/>
            <person name="Welch R.D."/>
            <person name="Wenzel S.C."/>
            <person name="Whitworth D.E."/>
            <person name="Wilhelm S."/>
            <person name="Wittmann C."/>
            <person name="Bloecker H."/>
            <person name="Puehler A."/>
            <person name="Mueller R."/>
        </authorList>
    </citation>
    <scope>NUCLEOTIDE SEQUENCE [LARGE SCALE GENOMIC DNA]</scope>
    <source>
        <strain evidence="2">So ce56</strain>
    </source>
</reference>
<evidence type="ECO:0000313" key="2">
    <source>
        <dbReference type="Proteomes" id="UP000002139"/>
    </source>
</evidence>
<organism evidence="1 2">
    <name type="scientific">Sorangium cellulosum (strain So ce56)</name>
    <name type="common">Polyangium cellulosum (strain So ce56)</name>
    <dbReference type="NCBI Taxonomy" id="448385"/>
    <lineage>
        <taxon>Bacteria</taxon>
        <taxon>Pseudomonadati</taxon>
        <taxon>Myxococcota</taxon>
        <taxon>Polyangia</taxon>
        <taxon>Polyangiales</taxon>
        <taxon>Polyangiaceae</taxon>
        <taxon>Sorangium</taxon>
    </lineage>
</organism>